<dbReference type="PANTHER" id="PTHR30137:SF20">
    <property type="entry name" value="N-ACETYL-S-ALKYLCYSTEINE MONOOXYGENASE"/>
    <property type="match status" value="1"/>
</dbReference>
<dbReference type="PANTHER" id="PTHR30137">
    <property type="entry name" value="LUCIFERASE-LIKE MONOOXYGENASE"/>
    <property type="match status" value="1"/>
</dbReference>
<evidence type="ECO:0000256" key="1">
    <source>
        <dbReference type="ARBA" id="ARBA00007789"/>
    </source>
</evidence>
<comment type="caution">
    <text evidence="3">The sequence shown here is derived from an EMBL/GenBank/DDBJ whole genome shotgun (WGS) entry which is preliminary data.</text>
</comment>
<name>A0ABS4J904_9BACL</name>
<accession>A0ABS4J904</accession>
<dbReference type="InterPro" id="IPR019949">
    <property type="entry name" value="CmoO-like"/>
</dbReference>
<dbReference type="EMBL" id="JAGGLB010000047">
    <property type="protein sequence ID" value="MBP1996324.1"/>
    <property type="molecule type" value="Genomic_DNA"/>
</dbReference>
<dbReference type="InterPro" id="IPR036661">
    <property type="entry name" value="Luciferase-like_sf"/>
</dbReference>
<evidence type="ECO:0000313" key="4">
    <source>
        <dbReference type="Proteomes" id="UP001519287"/>
    </source>
</evidence>
<keyword evidence="4" id="KW-1185">Reference proteome</keyword>
<organism evidence="3 4">
    <name type="scientific">Paenibacillus eucommiae</name>
    <dbReference type="NCBI Taxonomy" id="1355755"/>
    <lineage>
        <taxon>Bacteria</taxon>
        <taxon>Bacillati</taxon>
        <taxon>Bacillota</taxon>
        <taxon>Bacilli</taxon>
        <taxon>Bacillales</taxon>
        <taxon>Paenibacillaceae</taxon>
        <taxon>Paenibacillus</taxon>
    </lineage>
</organism>
<evidence type="ECO:0000313" key="3">
    <source>
        <dbReference type="EMBL" id="MBP1996324.1"/>
    </source>
</evidence>
<dbReference type="Gene3D" id="3.20.20.30">
    <property type="entry name" value="Luciferase-like domain"/>
    <property type="match status" value="1"/>
</dbReference>
<feature type="domain" description="Luciferase-like" evidence="2">
    <location>
        <begin position="22"/>
        <end position="317"/>
    </location>
</feature>
<reference evidence="3 4" key="1">
    <citation type="submission" date="2021-03" db="EMBL/GenBank/DDBJ databases">
        <title>Genomic Encyclopedia of Type Strains, Phase IV (KMG-IV): sequencing the most valuable type-strain genomes for metagenomic binning, comparative biology and taxonomic classification.</title>
        <authorList>
            <person name="Goeker M."/>
        </authorList>
    </citation>
    <scope>NUCLEOTIDE SEQUENCE [LARGE SCALE GENOMIC DNA]</scope>
    <source>
        <strain evidence="3 4">DSM 26048</strain>
    </source>
</reference>
<evidence type="ECO:0000259" key="2">
    <source>
        <dbReference type="Pfam" id="PF00296"/>
    </source>
</evidence>
<sequence length="357" mass="40009">MWAPSNDNRAVSTAKLELSLLDTMVIWNGTSAAQVFKESLDMAIYAEQLGFKRYWLSENHNSAYHAGSAPELLIAQLAAYTSRISVGTSNLLLPHQSPLKVVENFRTMAGIFPQRIDLGFALSLGNDLMVAQALHRTHELMNKEEFPEHLADLLAYLSDSYATSRGKIIASPQISTKLDVWIEGSNHESAQYATDYGLGLVMEHHTSRAISTEVLRAYRKFFKPSVLREKAHSIWIVPVFCAETDEEAERLAKPLDLWEVRKKQGSDLPPPSSREANEHSFTSYEEEIKISIRSGSFVGSAARVGSELRQLAEEAAVDELMILTIHPDIKARKRSIELLSKEFQTQTNPFEGVNYDV</sequence>
<proteinExistence type="predicted"/>
<gene>
    <name evidence="3" type="ORF">J2Z66_007970</name>
</gene>
<dbReference type="InterPro" id="IPR050766">
    <property type="entry name" value="Bact_Lucif_Oxidored"/>
</dbReference>
<dbReference type="Pfam" id="PF00296">
    <property type="entry name" value="Bac_luciferase"/>
    <property type="match status" value="1"/>
</dbReference>
<dbReference type="NCBIfam" id="TIGR03558">
    <property type="entry name" value="oxido_grp_1"/>
    <property type="match status" value="1"/>
</dbReference>
<comment type="similarity">
    <text evidence="1">To bacterial alkanal monooxygenase alpha and beta chains.</text>
</comment>
<dbReference type="InterPro" id="IPR011251">
    <property type="entry name" value="Luciferase-like_dom"/>
</dbReference>
<dbReference type="SUPFAM" id="SSF51679">
    <property type="entry name" value="Bacterial luciferase-like"/>
    <property type="match status" value="1"/>
</dbReference>
<dbReference type="Proteomes" id="UP001519287">
    <property type="component" value="Unassembled WGS sequence"/>
</dbReference>
<dbReference type="RefSeq" id="WP_209978635.1">
    <property type="nucleotide sequence ID" value="NZ_JAGGLB010000047.1"/>
</dbReference>
<protein>
    <submittedName>
        <fullName evidence="3">Luciferase family oxidoreductase group 1</fullName>
    </submittedName>
</protein>